<dbReference type="SUPFAM" id="SSF52540">
    <property type="entry name" value="P-loop containing nucleoside triphosphate hydrolases"/>
    <property type="match status" value="1"/>
</dbReference>
<dbReference type="Gene3D" id="3.40.50.300">
    <property type="entry name" value="P-loop containing nucleotide triphosphate hydrolases"/>
    <property type="match status" value="1"/>
</dbReference>
<evidence type="ECO:0000313" key="4">
    <source>
        <dbReference type="EMBL" id="VFU48325.1"/>
    </source>
</evidence>
<accession>A0A6N2MJV2</accession>
<dbReference type="AlphaFoldDB" id="A0A6N2MJV2"/>
<dbReference type="InterPro" id="IPR027417">
    <property type="entry name" value="P-loop_NTPase"/>
</dbReference>
<proteinExistence type="predicted"/>
<organism evidence="4">
    <name type="scientific">Salix viminalis</name>
    <name type="common">Common osier</name>
    <name type="synonym">Basket willow</name>
    <dbReference type="NCBI Taxonomy" id="40686"/>
    <lineage>
        <taxon>Eukaryota</taxon>
        <taxon>Viridiplantae</taxon>
        <taxon>Streptophyta</taxon>
        <taxon>Embryophyta</taxon>
        <taxon>Tracheophyta</taxon>
        <taxon>Spermatophyta</taxon>
        <taxon>Magnoliopsida</taxon>
        <taxon>eudicotyledons</taxon>
        <taxon>Gunneridae</taxon>
        <taxon>Pentapetalae</taxon>
        <taxon>rosids</taxon>
        <taxon>fabids</taxon>
        <taxon>Malpighiales</taxon>
        <taxon>Salicaceae</taxon>
        <taxon>Saliceae</taxon>
        <taxon>Salix</taxon>
    </lineage>
</organism>
<dbReference type="Pfam" id="PF00931">
    <property type="entry name" value="NB-ARC"/>
    <property type="match status" value="1"/>
</dbReference>
<evidence type="ECO:0000256" key="1">
    <source>
        <dbReference type="ARBA" id="ARBA00022821"/>
    </source>
</evidence>
<gene>
    <name evidence="4" type="ORF">SVIM_LOCUS315517</name>
</gene>
<name>A0A6N2MJV2_SALVM</name>
<protein>
    <recommendedName>
        <fullName evidence="3">NB-ARC domain-containing protein</fullName>
    </recommendedName>
</protein>
<evidence type="ECO:0000256" key="2">
    <source>
        <dbReference type="SAM" id="MobiDB-lite"/>
    </source>
</evidence>
<dbReference type="InterPro" id="IPR002182">
    <property type="entry name" value="NB-ARC"/>
</dbReference>
<sequence length="188" mass="21079">MAGVGKTKLLKHLHNDLLQSQDNTHRLYWVPVSQNCSNERLQNLIAKSIGVDLSSEDDGLHTSVNVPEEIKEATLGRNGSSHMPPSEDLANLSSEDDGLRRSVKLSKELLRQNKKWILILDNLWDCFEPHVVGIAELNKGCKMIVATRSKEVFLKMASRSIIKVDTLSHEEAVSLFMMKHGQDIELSP</sequence>
<keyword evidence="1" id="KW-0611">Plant defense</keyword>
<feature type="region of interest" description="Disordered" evidence="2">
    <location>
        <begin position="75"/>
        <end position="94"/>
    </location>
</feature>
<dbReference type="PANTHER" id="PTHR36766:SF64">
    <property type="entry name" value="OS12G0206100 PROTEIN"/>
    <property type="match status" value="1"/>
</dbReference>
<evidence type="ECO:0000259" key="3">
    <source>
        <dbReference type="Pfam" id="PF00931"/>
    </source>
</evidence>
<dbReference type="PANTHER" id="PTHR36766">
    <property type="entry name" value="PLANT BROAD-SPECTRUM MILDEW RESISTANCE PROTEIN RPW8"/>
    <property type="match status" value="1"/>
</dbReference>
<dbReference type="GO" id="GO:0006952">
    <property type="term" value="P:defense response"/>
    <property type="evidence" value="ECO:0007669"/>
    <property type="project" value="UniProtKB-KW"/>
</dbReference>
<feature type="domain" description="NB-ARC" evidence="3">
    <location>
        <begin position="1"/>
        <end position="179"/>
    </location>
</feature>
<reference evidence="4" key="1">
    <citation type="submission" date="2019-03" db="EMBL/GenBank/DDBJ databases">
        <authorList>
            <person name="Mank J."/>
            <person name="Almeida P."/>
        </authorList>
    </citation>
    <scope>NUCLEOTIDE SEQUENCE</scope>
    <source>
        <strain evidence="4">78183</strain>
    </source>
</reference>
<dbReference type="GO" id="GO:0043531">
    <property type="term" value="F:ADP binding"/>
    <property type="evidence" value="ECO:0007669"/>
    <property type="project" value="InterPro"/>
</dbReference>
<dbReference type="EMBL" id="CAADRP010001696">
    <property type="protein sequence ID" value="VFU48325.1"/>
    <property type="molecule type" value="Genomic_DNA"/>
</dbReference>